<reference evidence="2 3" key="1">
    <citation type="journal article" date="2016" name="Mol. Biol. Evol.">
        <title>Comparative Genomics of Early-Diverging Mushroom-Forming Fungi Provides Insights into the Origins of Lignocellulose Decay Capabilities.</title>
        <authorList>
            <person name="Nagy L.G."/>
            <person name="Riley R."/>
            <person name="Tritt A."/>
            <person name="Adam C."/>
            <person name="Daum C."/>
            <person name="Floudas D."/>
            <person name="Sun H."/>
            <person name="Yadav J.S."/>
            <person name="Pangilinan J."/>
            <person name="Larsson K.H."/>
            <person name="Matsuura K."/>
            <person name="Barry K."/>
            <person name="Labutti K."/>
            <person name="Kuo R."/>
            <person name="Ohm R.A."/>
            <person name="Bhattacharya S.S."/>
            <person name="Shirouzu T."/>
            <person name="Yoshinaga Y."/>
            <person name="Martin F.M."/>
            <person name="Grigoriev I.V."/>
            <person name="Hibbett D.S."/>
        </authorList>
    </citation>
    <scope>NUCLEOTIDE SEQUENCE [LARGE SCALE GENOMIC DNA]</scope>
    <source>
        <strain evidence="2 3">CBS 109695</strain>
    </source>
</reference>
<gene>
    <name evidence="2" type="ORF">FIBSPDRAFT_895629</name>
</gene>
<accession>A0A166ECQ2</accession>
<keyword evidence="3" id="KW-1185">Reference proteome</keyword>
<evidence type="ECO:0000313" key="3">
    <source>
        <dbReference type="Proteomes" id="UP000076532"/>
    </source>
</evidence>
<evidence type="ECO:0000256" key="1">
    <source>
        <dbReference type="SAM" id="MobiDB-lite"/>
    </source>
</evidence>
<feature type="compositionally biased region" description="Polar residues" evidence="1">
    <location>
        <begin position="257"/>
        <end position="266"/>
    </location>
</feature>
<feature type="region of interest" description="Disordered" evidence="1">
    <location>
        <begin position="163"/>
        <end position="189"/>
    </location>
</feature>
<dbReference type="Proteomes" id="UP000076532">
    <property type="component" value="Unassembled WGS sequence"/>
</dbReference>
<evidence type="ECO:0000313" key="2">
    <source>
        <dbReference type="EMBL" id="KZP15627.1"/>
    </source>
</evidence>
<feature type="region of interest" description="Disordered" evidence="1">
    <location>
        <begin position="247"/>
        <end position="266"/>
    </location>
</feature>
<proteinExistence type="predicted"/>
<organism evidence="2 3">
    <name type="scientific">Athelia psychrophila</name>
    <dbReference type="NCBI Taxonomy" id="1759441"/>
    <lineage>
        <taxon>Eukaryota</taxon>
        <taxon>Fungi</taxon>
        <taxon>Dikarya</taxon>
        <taxon>Basidiomycota</taxon>
        <taxon>Agaricomycotina</taxon>
        <taxon>Agaricomycetes</taxon>
        <taxon>Agaricomycetidae</taxon>
        <taxon>Atheliales</taxon>
        <taxon>Atheliaceae</taxon>
        <taxon>Athelia</taxon>
    </lineage>
</organism>
<dbReference type="OrthoDB" id="3048394at2759"/>
<protein>
    <submittedName>
        <fullName evidence="2">Uncharacterized protein</fullName>
    </submittedName>
</protein>
<dbReference type="AlphaFoldDB" id="A0A166ECQ2"/>
<name>A0A166ECQ2_9AGAM</name>
<sequence>MDSEAEPFIIQPCPQLGDKADIQRKLTDGLLEALPHVMVHYDVQRQAIVEFGWPVIIHNALKPQKWAEHARWHRFLFPCCLCPSKGWVGNDVYTESKVEVALFGTNTGKWIATCARTRCTYAGESFARILHAQHAERCSHILPAPSTLTTRWTAQSLPRNVTMGINLPRKNPDGQRKGTMRRLARMRGSSADTTEAMSKLCASFRPGLAPSEFYDLFTQCNCELLMTRTAFPNHHCMHTVVVLTDDSSDPGAHDYNHTGQDVENGV</sequence>
<dbReference type="EMBL" id="KV417602">
    <property type="protein sequence ID" value="KZP15627.1"/>
    <property type="molecule type" value="Genomic_DNA"/>
</dbReference>